<dbReference type="InterPro" id="IPR052336">
    <property type="entry name" value="MlaD_Phospholipid_Transporter"/>
</dbReference>
<evidence type="ECO:0000313" key="5">
    <source>
        <dbReference type="Proteomes" id="UP000653674"/>
    </source>
</evidence>
<reference evidence="4" key="1">
    <citation type="submission" date="2021-01" db="EMBL/GenBank/DDBJ databases">
        <title>Whole genome shotgun sequence of Planosporangium flavigriseum NBRC 105377.</title>
        <authorList>
            <person name="Komaki H."/>
            <person name="Tamura T."/>
        </authorList>
    </citation>
    <scope>NUCLEOTIDE SEQUENCE</scope>
    <source>
        <strain evidence="4">NBRC 105377</strain>
    </source>
</reference>
<keyword evidence="5" id="KW-1185">Reference proteome</keyword>
<dbReference type="InterPro" id="IPR005693">
    <property type="entry name" value="Mce"/>
</dbReference>
<feature type="domain" description="Mammalian cell entry C-terminal" evidence="3">
    <location>
        <begin position="136"/>
        <end position="304"/>
    </location>
</feature>
<protein>
    <submittedName>
        <fullName evidence="4">ABC transporter substrate-binding protein</fullName>
    </submittedName>
</protein>
<dbReference type="Pfam" id="PF11887">
    <property type="entry name" value="Mce4_CUP1"/>
    <property type="match status" value="1"/>
</dbReference>
<dbReference type="PROSITE" id="PS51257">
    <property type="entry name" value="PROKAR_LIPOPROTEIN"/>
    <property type="match status" value="1"/>
</dbReference>
<dbReference type="GO" id="GO:0005576">
    <property type="term" value="C:extracellular region"/>
    <property type="evidence" value="ECO:0007669"/>
    <property type="project" value="TreeGrafter"/>
</dbReference>
<gene>
    <name evidence="4" type="ORF">Pfl04_00330</name>
</gene>
<accession>A0A8J3PJY5</accession>
<dbReference type="PANTHER" id="PTHR33371:SF15">
    <property type="entry name" value="LIPOPROTEIN LPRN"/>
    <property type="match status" value="1"/>
</dbReference>
<sequence length="486" mass="49875">MTRRFARSNALTSTARAVRLMVPAALTVTLTAGCTPPSLADLPLPGGGPSGDAYHVTVEFSDVLDLVPQSAVKVNDVTVGSVEKISLSGWTARVRLKVDKKVHLPDNATGAVRQTSLLGEKFVALSAPTGEKAVGNLSEGDVIPLSRTRRSAEVEEVLGALGLLLNGGGLAQLKTINEELGKAFDGREENARDALRQLNTFISGLDAQKADIVRAIDALDRLSARMNGQRATIGGAVDSLAPGLKVLAEQRAQLTTALTALGELGQVGTRVINQTRDNTVASLRALQPILSELVAAGDHFPKSLDFMLSYPFPPNADQNIVDGAMNLHLTLDLNAANILSNLLIANSPAGAAPPTVATVPRTPALPAVPPVLGNVLPPICIPLDQVLPGLDKLSAGCTLPPECKSLPPGSPIPPGGYLPPDGVVAPGTVLPAGARLIPGTILTPACILPPAPGVPALPVAPPGSATGEIIGQVGGLIDVLKGGLHP</sequence>
<evidence type="ECO:0000259" key="3">
    <source>
        <dbReference type="Pfam" id="PF11887"/>
    </source>
</evidence>
<dbReference type="InterPro" id="IPR003399">
    <property type="entry name" value="Mce/MlaD"/>
</dbReference>
<organism evidence="4 5">
    <name type="scientific">Planosporangium flavigriseum</name>
    <dbReference type="NCBI Taxonomy" id="373681"/>
    <lineage>
        <taxon>Bacteria</taxon>
        <taxon>Bacillati</taxon>
        <taxon>Actinomycetota</taxon>
        <taxon>Actinomycetes</taxon>
        <taxon>Micromonosporales</taxon>
        <taxon>Micromonosporaceae</taxon>
        <taxon>Planosporangium</taxon>
    </lineage>
</organism>
<dbReference type="InterPro" id="IPR024516">
    <property type="entry name" value="Mce_C"/>
</dbReference>
<dbReference type="EMBL" id="BONU01000001">
    <property type="protein sequence ID" value="GIG71629.1"/>
    <property type="molecule type" value="Genomic_DNA"/>
</dbReference>
<dbReference type="AlphaFoldDB" id="A0A8J3PJY5"/>
<evidence type="ECO:0000259" key="2">
    <source>
        <dbReference type="Pfam" id="PF02470"/>
    </source>
</evidence>
<dbReference type="Pfam" id="PF02470">
    <property type="entry name" value="MlaD"/>
    <property type="match status" value="1"/>
</dbReference>
<keyword evidence="1" id="KW-0732">Signal</keyword>
<dbReference type="NCBIfam" id="TIGR00996">
    <property type="entry name" value="Mtu_fam_mce"/>
    <property type="match status" value="1"/>
</dbReference>
<proteinExistence type="predicted"/>
<name>A0A8J3PJY5_9ACTN</name>
<feature type="signal peptide" evidence="1">
    <location>
        <begin position="1"/>
        <end position="40"/>
    </location>
</feature>
<dbReference type="PANTHER" id="PTHR33371">
    <property type="entry name" value="INTERMEMBRANE PHOSPHOLIPID TRANSPORT SYSTEM BINDING PROTEIN MLAD-RELATED"/>
    <property type="match status" value="1"/>
</dbReference>
<feature type="chain" id="PRO_5039631779" evidence="1">
    <location>
        <begin position="41"/>
        <end position="486"/>
    </location>
</feature>
<feature type="domain" description="Mce/MlaD" evidence="2">
    <location>
        <begin position="53"/>
        <end position="127"/>
    </location>
</feature>
<dbReference type="Proteomes" id="UP000653674">
    <property type="component" value="Unassembled WGS sequence"/>
</dbReference>
<evidence type="ECO:0000256" key="1">
    <source>
        <dbReference type="SAM" id="SignalP"/>
    </source>
</evidence>
<evidence type="ECO:0000313" key="4">
    <source>
        <dbReference type="EMBL" id="GIG71629.1"/>
    </source>
</evidence>
<dbReference type="RefSeq" id="WP_239075211.1">
    <property type="nucleotide sequence ID" value="NZ_BAAAQJ010000022.1"/>
</dbReference>
<comment type="caution">
    <text evidence="4">The sequence shown here is derived from an EMBL/GenBank/DDBJ whole genome shotgun (WGS) entry which is preliminary data.</text>
</comment>